<dbReference type="EMBL" id="CACRXK020028936">
    <property type="protein sequence ID" value="CAB4041786.1"/>
    <property type="molecule type" value="Genomic_DNA"/>
</dbReference>
<comment type="caution">
    <text evidence="1">The sequence shown here is derived from an EMBL/GenBank/DDBJ whole genome shotgun (WGS) entry which is preliminary data.</text>
</comment>
<keyword evidence="2" id="KW-1185">Reference proteome</keyword>
<sequence length="708" mass="80676">IQDVSTNSLFVSHRGDDLNNCGNWTMPCRTVRHAVKMSNNGDQIYIDYAKRRPYMECENVTQSSCSIELTKSVSFYGINGRAELQCNKRCKFFIITSPNFNIIRIKFFNLVISGSSVVTEIDKGARMELVYQNMLVKYNYYAIRSKHSTDCSILITNSSFQNNFNFGIYLRCSNLTAYITASTFQFSPVSLTNIANTPTRWKKTEILIRDTVFNGKNIHTCASLLAIKPFAAIFNVTITDSEFKNHFSVCRSKHYHQFSTLCISDHDSRPRNITYIFLRNLLIENNYNNDPALLLIAGYLDYTEVEVMIRDSIFRNNSLAFQVSTNYFGRPSHDKHPTITHENNTFVSNNINSLLKRSGAAAIYFGDGKSRVLSCRFLDNGAGQYSYTSVVKISEMARVTFLNSYFENRQTKVLSNQLFSSGIRPVTFLGENTFNLVALKERQAVFVRIPTAMYLTNGGVIMKKNFKILCPPGYKLYAQRQCTVLKKGIVKCDYINVRCEQCPTKTYTLERGKFIYNKSNDIQCQQCPRGGDCDSGLVTAKSNFWGYKTKMKVHFVQCPPGYCCNAENCVTYDSCHGNRCGTLCGQCPEGMSQSLFSTQCISNTECAFNYFFIIGTITMLVLYLVFFLYHKEIVNILRTSLFSKRLSFSMNSRNEQRNDVSTGGNTTSPSGMIKILFYYYQVCNLLRSSVGFSRKGKFIDNFENVISR</sequence>
<dbReference type="SUPFAM" id="SSF51126">
    <property type="entry name" value="Pectin lyase-like"/>
    <property type="match status" value="1"/>
</dbReference>
<dbReference type="AlphaFoldDB" id="A0A6S7K838"/>
<evidence type="ECO:0000313" key="1">
    <source>
        <dbReference type="EMBL" id="CAB4041786.1"/>
    </source>
</evidence>
<reference evidence="1" key="1">
    <citation type="submission" date="2020-04" db="EMBL/GenBank/DDBJ databases">
        <authorList>
            <person name="Alioto T."/>
            <person name="Alioto T."/>
            <person name="Gomez Garrido J."/>
        </authorList>
    </citation>
    <scope>NUCLEOTIDE SEQUENCE</scope>
    <source>
        <strain evidence="1">A484AB</strain>
    </source>
</reference>
<feature type="non-terminal residue" evidence="1">
    <location>
        <position position="708"/>
    </location>
</feature>
<protein>
    <submittedName>
        <fullName evidence="1">Uncharacterized protein</fullName>
    </submittedName>
</protein>
<dbReference type="Gene3D" id="2.160.20.10">
    <property type="entry name" value="Single-stranded right-handed beta-helix, Pectin lyase-like"/>
    <property type="match status" value="1"/>
</dbReference>
<dbReference type="InterPro" id="IPR011050">
    <property type="entry name" value="Pectin_lyase_fold/virulence"/>
</dbReference>
<gene>
    <name evidence="1" type="ORF">PACLA_8A077657</name>
</gene>
<evidence type="ECO:0000313" key="2">
    <source>
        <dbReference type="Proteomes" id="UP001152795"/>
    </source>
</evidence>
<proteinExistence type="predicted"/>
<feature type="non-terminal residue" evidence="1">
    <location>
        <position position="1"/>
    </location>
</feature>
<name>A0A6S7K838_PARCT</name>
<organism evidence="1 2">
    <name type="scientific">Paramuricea clavata</name>
    <name type="common">Red gorgonian</name>
    <name type="synonym">Violescent sea-whip</name>
    <dbReference type="NCBI Taxonomy" id="317549"/>
    <lineage>
        <taxon>Eukaryota</taxon>
        <taxon>Metazoa</taxon>
        <taxon>Cnidaria</taxon>
        <taxon>Anthozoa</taxon>
        <taxon>Octocorallia</taxon>
        <taxon>Malacalcyonacea</taxon>
        <taxon>Plexauridae</taxon>
        <taxon>Paramuricea</taxon>
    </lineage>
</organism>
<dbReference type="InterPro" id="IPR012334">
    <property type="entry name" value="Pectin_lyas_fold"/>
</dbReference>
<dbReference type="OrthoDB" id="5967851at2759"/>
<dbReference type="Proteomes" id="UP001152795">
    <property type="component" value="Unassembled WGS sequence"/>
</dbReference>
<accession>A0A6S7K838</accession>